<dbReference type="Gene3D" id="3.40.50.1820">
    <property type="entry name" value="alpha/beta hydrolase"/>
    <property type="match status" value="2"/>
</dbReference>
<reference evidence="2 3" key="1">
    <citation type="journal article" date="2016" name="Genome Biol. Evol.">
        <title>Gene Family Evolution Reflects Adaptation to Soil Environmental Stressors in the Genome of the Collembolan Orchesella cincta.</title>
        <authorList>
            <person name="Faddeeva-Vakhrusheva A."/>
            <person name="Derks M.F."/>
            <person name="Anvar S.Y."/>
            <person name="Agamennone V."/>
            <person name="Suring W."/>
            <person name="Smit S."/>
            <person name="van Straalen N.M."/>
            <person name="Roelofs D."/>
        </authorList>
    </citation>
    <scope>NUCLEOTIDE SEQUENCE [LARGE SCALE GENOMIC DNA]</scope>
    <source>
        <tissue evidence="2">Mixed pool</tissue>
    </source>
</reference>
<dbReference type="STRING" id="48709.A0A1D2MJB7"/>
<accession>A0A1D2MJB7</accession>
<comment type="caution">
    <text evidence="2">The sequence shown here is derived from an EMBL/GenBank/DDBJ whole genome shotgun (WGS) entry which is preliminary data.</text>
</comment>
<dbReference type="PANTHER" id="PTHR33428:SF14">
    <property type="entry name" value="CARBOXYLESTERASE TYPE B DOMAIN-CONTAINING PROTEIN"/>
    <property type="match status" value="1"/>
</dbReference>
<feature type="signal peptide" evidence="1">
    <location>
        <begin position="1"/>
        <end position="24"/>
    </location>
</feature>
<sequence>MEKTTKFLVFSILALSFLAEEQLAAKFDPFQTGPYEVLEFHWGIADTGLWKNVEVWAPKNASGTFPVIYFSGSLAQTITVRSVKTFLSHVASHGYVIVAPWRSGSPNYTVEWLDPVFEYAEQNILYWLVAAGAAIDIKPDFSRMVIMGHSAGNHINVNYLKRKGCRNFLANVHLSPVDGVDPFGIIPGDFCITPGEDVNFNIPTLVVKAGLDPIPGTVINPACAPANLSNERFYNAMPGNRWFINATEFGHVDFFEEGFVEGVEFLNFCASNDTANKTVYQDFTGGVVVSFISAMLYPEEYCEMLDYVEDPSLSQVGTVMYSDVDSATRCTAQCTWEPEQTLFSSEEYLYEEYKCINQIVTTKLFVYSLLALGFLAEEQLAAKFDPFQKGPYDVLDFHWGFAETGLWKNVEVWAPRNASSQLPVVYFSGSLAQTITVQSVKTFLSHIASHGYVIIAPWKSGSPNYTVEWLDPVFDYAEENLLYWMYSQGASINTTLDFTKMVIMGHSAGNHINVNYLKRKGCRNFVANVHLSPVDGVDPFGIIDGDYCITPGEFVNFNIPTLVVKAGLDPIPGTIINPACAPAHLSNERFYNAMPGDKWFINATEFGHVDFFEEGFVEGVEFLNFCRSNKTADKTVYQDWTGGVVVSFISAMLYPEEYCEMMDFVQNPSLSQIQTIMFSETISETPCSAQCSWKAEETNGTLFAYENLSSGESFY</sequence>
<dbReference type="SUPFAM" id="SSF53474">
    <property type="entry name" value="alpha/beta-Hydrolases"/>
    <property type="match status" value="2"/>
</dbReference>
<evidence type="ECO:0000313" key="3">
    <source>
        <dbReference type="Proteomes" id="UP000094527"/>
    </source>
</evidence>
<dbReference type="Pfam" id="PF07224">
    <property type="entry name" value="Chlorophyllase"/>
    <property type="match status" value="2"/>
</dbReference>
<evidence type="ECO:0000313" key="2">
    <source>
        <dbReference type="EMBL" id="ODM93089.1"/>
    </source>
</evidence>
<feature type="chain" id="PRO_5008904118" evidence="1">
    <location>
        <begin position="25"/>
        <end position="715"/>
    </location>
</feature>
<dbReference type="AlphaFoldDB" id="A0A1D2MJB7"/>
<gene>
    <name evidence="2" type="ORF">Ocin01_13591</name>
</gene>
<dbReference type="EMBL" id="LJIJ01001077">
    <property type="protein sequence ID" value="ODM93089.1"/>
    <property type="molecule type" value="Genomic_DNA"/>
</dbReference>
<proteinExistence type="predicted"/>
<dbReference type="PANTHER" id="PTHR33428">
    <property type="entry name" value="CHLOROPHYLLASE-2, CHLOROPLASTIC"/>
    <property type="match status" value="1"/>
</dbReference>
<keyword evidence="1" id="KW-0732">Signal</keyword>
<dbReference type="InterPro" id="IPR017395">
    <property type="entry name" value="Chlorophyllase-like"/>
</dbReference>
<dbReference type="OrthoDB" id="2093222at2759"/>
<organism evidence="2 3">
    <name type="scientific">Orchesella cincta</name>
    <name type="common">Springtail</name>
    <name type="synonym">Podura cincta</name>
    <dbReference type="NCBI Taxonomy" id="48709"/>
    <lineage>
        <taxon>Eukaryota</taxon>
        <taxon>Metazoa</taxon>
        <taxon>Ecdysozoa</taxon>
        <taxon>Arthropoda</taxon>
        <taxon>Hexapoda</taxon>
        <taxon>Collembola</taxon>
        <taxon>Entomobryomorpha</taxon>
        <taxon>Entomobryoidea</taxon>
        <taxon>Orchesellidae</taxon>
        <taxon>Orchesellinae</taxon>
        <taxon>Orchesella</taxon>
    </lineage>
</organism>
<dbReference type="Proteomes" id="UP000094527">
    <property type="component" value="Unassembled WGS sequence"/>
</dbReference>
<name>A0A1D2MJB7_ORCCI</name>
<keyword evidence="3" id="KW-1185">Reference proteome</keyword>
<evidence type="ECO:0000256" key="1">
    <source>
        <dbReference type="SAM" id="SignalP"/>
    </source>
</evidence>
<protein>
    <submittedName>
        <fullName evidence="2">Chlorophyllase-1</fullName>
    </submittedName>
</protein>
<dbReference type="InterPro" id="IPR029058">
    <property type="entry name" value="AB_hydrolase_fold"/>
</dbReference>